<dbReference type="PANTHER" id="PTHR23159">
    <property type="entry name" value="CENTROSOMAL PROTEIN 2"/>
    <property type="match status" value="1"/>
</dbReference>
<dbReference type="RefSeq" id="WP_122015194.1">
    <property type="nucleotide sequence ID" value="NZ_CP033169.1"/>
</dbReference>
<dbReference type="PANTHER" id="PTHR23159:SF31">
    <property type="entry name" value="CENTROSOME-ASSOCIATED PROTEIN CEP250 ISOFORM X1"/>
    <property type="match status" value="1"/>
</dbReference>
<feature type="coiled-coil region" evidence="1">
    <location>
        <begin position="881"/>
        <end position="948"/>
    </location>
</feature>
<evidence type="ECO:0000313" key="3">
    <source>
        <dbReference type="EMBL" id="AYO31357.1"/>
    </source>
</evidence>
<feature type="coiled-coil region" evidence="1">
    <location>
        <begin position="434"/>
        <end position="495"/>
    </location>
</feature>
<name>A0A3G2R9C6_9FIRM</name>
<dbReference type="SUPFAM" id="SSF52540">
    <property type="entry name" value="P-loop containing nucleoside triphosphate hydrolases"/>
    <property type="match status" value="2"/>
</dbReference>
<dbReference type="Gene3D" id="3.40.50.300">
    <property type="entry name" value="P-loop containing nucleotide triphosphate hydrolases"/>
    <property type="match status" value="2"/>
</dbReference>
<dbReference type="KEGG" id="bacg:D2962_12785"/>
<feature type="region of interest" description="Disordered" evidence="2">
    <location>
        <begin position="578"/>
        <end position="599"/>
    </location>
</feature>
<proteinExistence type="predicted"/>
<dbReference type="Proteomes" id="UP000280960">
    <property type="component" value="Chromosome"/>
</dbReference>
<organism evidence="3 4">
    <name type="scientific">Biomaibacter acetigenes</name>
    <dbReference type="NCBI Taxonomy" id="2316383"/>
    <lineage>
        <taxon>Bacteria</taxon>
        <taxon>Bacillati</taxon>
        <taxon>Bacillota</taxon>
        <taxon>Clostridia</taxon>
        <taxon>Thermosediminibacterales</taxon>
        <taxon>Tepidanaerobacteraceae</taxon>
        <taxon>Biomaibacter</taxon>
    </lineage>
</organism>
<dbReference type="SUPFAM" id="SSF57997">
    <property type="entry name" value="Tropomyosin"/>
    <property type="match status" value="1"/>
</dbReference>
<accession>A0A3G2R9C6</accession>
<gene>
    <name evidence="3" type="ORF">D2962_12785</name>
</gene>
<evidence type="ECO:0000256" key="1">
    <source>
        <dbReference type="SAM" id="Coils"/>
    </source>
</evidence>
<dbReference type="InterPro" id="IPR013496">
    <property type="entry name" value="CHP02680"/>
</dbReference>
<protein>
    <submittedName>
        <fullName evidence="3">TIGR02680 family protein</fullName>
    </submittedName>
</protein>
<reference evidence="3 4" key="1">
    <citation type="submission" date="2018-10" db="EMBL/GenBank/DDBJ databases">
        <authorList>
            <person name="Zhang X."/>
        </authorList>
    </citation>
    <scope>NUCLEOTIDE SEQUENCE [LARGE SCALE GENOMIC DNA]</scope>
    <source>
        <strain evidence="3 4">SK-G1</strain>
    </source>
</reference>
<feature type="coiled-coil region" evidence="1">
    <location>
        <begin position="302"/>
        <end position="400"/>
    </location>
</feature>
<keyword evidence="1" id="KW-0175">Coiled coil</keyword>
<dbReference type="Pfam" id="PF13558">
    <property type="entry name" value="SbcC_Walker_B"/>
    <property type="match status" value="1"/>
</dbReference>
<dbReference type="InterPro" id="IPR027417">
    <property type="entry name" value="P-loop_NTPase"/>
</dbReference>
<feature type="coiled-coil region" evidence="1">
    <location>
        <begin position="748"/>
        <end position="833"/>
    </location>
</feature>
<sequence>MKSRWMINRAGLVNFWYYDEEEFDFSGGRLLLRGANGSGKSVTMQSFIPLLLDGNKNPERLDPFGSRARRLEDYLLGEEDVSGVEERTGYIYMEFKRQNAESYITVGLGLKARRGQGLDSWGFIILDGRRVGKDFNLYKSQIGPDGKKQKVPLTKRELKARIIPGGEVVESQKEYMEMVNKYIFGFNTVEEYDELIKLLVQLRSPKLSKDFRPTVIYEIMNAALPALSDEDLRPLSETIENMDEIKVHLDELYKSRSSAAKLKAEYDFYNRFILYEKSKDLVKSYQDLTSARKNRDILIQEIESQMRLEEELSVKIKALQDEQAALKQKEESLRDNDALKAGQALAKEEQVLKDRKSALDKKQGQLNDKKSRLKDLEQRIGEANREKESLELKIQDMIRDMGKTAGLADFMEHEFSRDELLKAFGKKFDFTFWKSEVLKHKNKIKKALEALQKEREENKKYDKALQEQEALKKDKDQCEKQLKEWEKQFDTVKGEYVERIYQWSGQNEELRLPQEDLEAVARLALNYGNNVGFEDILREIRTFYEGKNRQLLDKKIWLENQREQEKNLYDEKKAELDEWKNKKDPEPERDPQVEQNRKRLRESGIPHIPLYKAIEFKDDVDEKTRGRIEAALEAMGLMDALIVPREYMDKAMAMDDNMCDKFIAPGSFSMKLNVLQYFEVAGLEGESISRETVDDALRNILVYREDNGTYVGEDGFFGIGVLQGKGPDGIKSRFIGYESRKKFREEKILALTRELEEINGRIQNLDREISTLGVRLERLKQEYDNFPGVQDLDTALNFCRDAERELRNAEKSLENKNQEVKSLFDLLQSLRAEVRMLTSGLSIRADIASFEEARDNMEDYGESLGRLEITYYGVISAMEKVSILKQNYNDAKADVENLSVEIQDIARRISESQARIKALTEAIETLGLRELEEKLKKCIERLEDIPEEIRDADTRKASTFARRQTNTEKLLELDNKIQILTGVYEIYRKGFVDEWKLGFIKDLGDLPEDGEDDKIPAFCRNIIKTLAALVEKPGLDREKLNTRLTDAFHDSQVGLLNYGLTMGYLFEGTHEQDEKNIQDSSEQDESEILKEAARKLRRFQITANLQGKMVSLYALYDTIEQDIAANEALLRETDRRLFEEIIMHNVGKKIRARIFRAEEWVKNMNRLMSERDTSSGITFSLQWKPIPAESEEEMDTRQLVEILKSGAQMLKPEEFNLVTRHFRSKVDRARKILDNAENTETFHQIIKDILDYRKWFEFKLYFRKEGETRRELTNHAFDKLSGGEKAMAMYIPLFSAVYARYDSAAQDAPRVVSLDEAFAGVDDTNIKDMFRLMEDLKFNFIINSQVLWGDYDTVPELSICELVRPKNANFVTVIRYIWDGKKRMLKYDVDEDAAAAVGSGK</sequence>
<evidence type="ECO:0000313" key="4">
    <source>
        <dbReference type="Proteomes" id="UP000280960"/>
    </source>
</evidence>
<keyword evidence="4" id="KW-1185">Reference proteome</keyword>
<evidence type="ECO:0000256" key="2">
    <source>
        <dbReference type="SAM" id="MobiDB-lite"/>
    </source>
</evidence>
<dbReference type="NCBIfam" id="TIGR02680">
    <property type="entry name" value="TIGR02680 family protein"/>
    <property type="match status" value="1"/>
</dbReference>
<dbReference type="EMBL" id="CP033169">
    <property type="protein sequence ID" value="AYO31357.1"/>
    <property type="molecule type" value="Genomic_DNA"/>
</dbReference>